<proteinExistence type="predicted"/>
<evidence type="ECO:0000256" key="1">
    <source>
        <dbReference type="SAM" id="Phobius"/>
    </source>
</evidence>
<name>A0A6N7XGN8_9FIRM</name>
<organism evidence="2 3">
    <name type="scientific">Tissierella pigra</name>
    <dbReference type="NCBI Taxonomy" id="2607614"/>
    <lineage>
        <taxon>Bacteria</taxon>
        <taxon>Bacillati</taxon>
        <taxon>Bacillota</taxon>
        <taxon>Tissierellia</taxon>
        <taxon>Tissierellales</taxon>
        <taxon>Tissierellaceae</taxon>
        <taxon>Tissierella</taxon>
    </lineage>
</organism>
<keyword evidence="1" id="KW-0812">Transmembrane</keyword>
<evidence type="ECO:0000313" key="2">
    <source>
        <dbReference type="EMBL" id="MSU01189.1"/>
    </source>
</evidence>
<sequence length="144" mass="16464">MKKKKLSLVTQYSLQAVIIFGILALYIASRENFGFKQYEPIISKLYYLGLIAYAVIGLLRKNEKTDESAERILGKVNHICINITTIGLFILIILVASPMFKEIEISRDTIGLFTLILLLIITGIKPILFQYYDRKGPEDDYLKD</sequence>
<feature type="transmembrane region" description="Helical" evidence="1">
    <location>
        <begin position="41"/>
        <end position="59"/>
    </location>
</feature>
<accession>A0A6N7XGN8</accession>
<keyword evidence="1" id="KW-0472">Membrane</keyword>
<feature type="transmembrane region" description="Helical" evidence="1">
    <location>
        <begin position="79"/>
        <end position="97"/>
    </location>
</feature>
<feature type="transmembrane region" description="Helical" evidence="1">
    <location>
        <begin position="12"/>
        <end position="29"/>
    </location>
</feature>
<dbReference type="Proteomes" id="UP000469523">
    <property type="component" value="Unassembled WGS sequence"/>
</dbReference>
<dbReference type="EMBL" id="VUNQ01000011">
    <property type="protein sequence ID" value="MSU01189.1"/>
    <property type="molecule type" value="Genomic_DNA"/>
</dbReference>
<dbReference type="AlphaFoldDB" id="A0A6N7XGN8"/>
<gene>
    <name evidence="2" type="ORF">FYJ83_06865</name>
</gene>
<comment type="caution">
    <text evidence="2">The sequence shown here is derived from an EMBL/GenBank/DDBJ whole genome shotgun (WGS) entry which is preliminary data.</text>
</comment>
<reference evidence="2 3" key="1">
    <citation type="submission" date="2019-09" db="EMBL/GenBank/DDBJ databases">
        <title>In-depth cultivation of the pig gut microbiome towards novel bacterial diversity and tailored functional studies.</title>
        <authorList>
            <person name="Wylensek D."/>
            <person name="Hitch T.C.A."/>
            <person name="Clavel T."/>
        </authorList>
    </citation>
    <scope>NUCLEOTIDE SEQUENCE [LARGE SCALE GENOMIC DNA]</scope>
    <source>
        <strain evidence="2 3">WCA3-693-APC-4?</strain>
    </source>
</reference>
<feature type="transmembrane region" description="Helical" evidence="1">
    <location>
        <begin position="109"/>
        <end position="128"/>
    </location>
</feature>
<protein>
    <submittedName>
        <fullName evidence="2">Uncharacterized protein</fullName>
    </submittedName>
</protein>
<evidence type="ECO:0000313" key="3">
    <source>
        <dbReference type="Proteomes" id="UP000469523"/>
    </source>
</evidence>
<keyword evidence="3" id="KW-1185">Reference proteome</keyword>
<keyword evidence="1" id="KW-1133">Transmembrane helix</keyword>
<dbReference type="RefSeq" id="WP_154439602.1">
    <property type="nucleotide sequence ID" value="NZ_VUNQ01000011.1"/>
</dbReference>